<dbReference type="SUPFAM" id="SSF52374">
    <property type="entry name" value="Nucleotidylyl transferase"/>
    <property type="match status" value="1"/>
</dbReference>
<dbReference type="HAMAP" id="MF_01697">
    <property type="entry name" value="MshC"/>
    <property type="match status" value="1"/>
</dbReference>
<dbReference type="PRINTS" id="PR00983">
    <property type="entry name" value="TRNASYNTHCYS"/>
</dbReference>
<feature type="binding site" evidence="10">
    <location>
        <begin position="44"/>
        <end position="47"/>
    </location>
    <ligand>
        <name>L-cysteinyl-5'-AMP</name>
        <dbReference type="ChEBI" id="CHEBI:144924"/>
    </ligand>
</feature>
<evidence type="ECO:0000256" key="7">
    <source>
        <dbReference type="ARBA" id="ARBA00022833"/>
    </source>
</evidence>
<evidence type="ECO:0000256" key="9">
    <source>
        <dbReference type="ARBA" id="ARBA00048350"/>
    </source>
</evidence>
<feature type="binding site" evidence="10">
    <location>
        <begin position="259"/>
        <end position="261"/>
    </location>
    <ligand>
        <name>L-cysteinyl-5'-AMP</name>
        <dbReference type="ChEBI" id="CHEBI:144924"/>
    </ligand>
</feature>
<proteinExistence type="inferred from homology"/>
<dbReference type="Pfam" id="PF01406">
    <property type="entry name" value="tRNA-synt_1e"/>
    <property type="match status" value="1"/>
</dbReference>
<dbReference type="GO" id="GO:0035446">
    <property type="term" value="F:cysteine-glucosaminylinositol ligase activity"/>
    <property type="evidence" value="ECO:0007669"/>
    <property type="project" value="UniProtKB-UniRule"/>
</dbReference>
<dbReference type="GO" id="GO:0005829">
    <property type="term" value="C:cytosol"/>
    <property type="evidence" value="ECO:0007669"/>
    <property type="project" value="TreeGrafter"/>
</dbReference>
<feature type="binding site" evidence="10">
    <location>
        <position position="237"/>
    </location>
    <ligand>
        <name>L-cysteinyl-5'-AMP</name>
        <dbReference type="ChEBI" id="CHEBI:144924"/>
    </ligand>
</feature>
<evidence type="ECO:0000256" key="8">
    <source>
        <dbReference type="ARBA" id="ARBA00022840"/>
    </source>
</evidence>
<reference evidence="12 13" key="1">
    <citation type="submission" date="2023-03" db="EMBL/GenBank/DDBJ databases">
        <title>Complete genome sequences of several Auritidibacter ignavus strains isolated from ear infections.</title>
        <authorList>
            <person name="Baehr T."/>
            <person name="Baumhoegger A.M."/>
        </authorList>
    </citation>
    <scope>NUCLEOTIDE SEQUENCE [LARGE SCALE GENOMIC DNA]</scope>
    <source>
        <strain evidence="12 13">BABAE-6</strain>
    </source>
</reference>
<dbReference type="PANTHER" id="PTHR10890:SF3">
    <property type="entry name" value="CYSTEINE--TRNA LIGASE, CYTOPLASMIC"/>
    <property type="match status" value="1"/>
</dbReference>
<feature type="binding site" evidence="10">
    <location>
        <position position="241"/>
    </location>
    <ligand>
        <name>Zn(2+)</name>
        <dbReference type="ChEBI" id="CHEBI:29105"/>
    </ligand>
</feature>
<comment type="subunit">
    <text evidence="3 10">Monomer.</text>
</comment>
<dbReference type="InterPro" id="IPR024909">
    <property type="entry name" value="Cys-tRNA/MSH_ligase"/>
</dbReference>
<comment type="catalytic activity">
    <reaction evidence="9 10">
        <text>1D-myo-inositol 2-amino-2-deoxy-alpha-D-glucopyranoside + L-cysteine + ATP = 1D-myo-inositol 2-(L-cysteinylamino)-2-deoxy-alpha-D-glucopyranoside + AMP + diphosphate + H(+)</text>
        <dbReference type="Rhea" id="RHEA:26176"/>
        <dbReference type="ChEBI" id="CHEBI:15378"/>
        <dbReference type="ChEBI" id="CHEBI:30616"/>
        <dbReference type="ChEBI" id="CHEBI:33019"/>
        <dbReference type="ChEBI" id="CHEBI:35235"/>
        <dbReference type="ChEBI" id="CHEBI:58886"/>
        <dbReference type="ChEBI" id="CHEBI:58887"/>
        <dbReference type="ChEBI" id="CHEBI:456215"/>
        <dbReference type="EC" id="6.3.1.13"/>
    </reaction>
</comment>
<organism evidence="12 13">
    <name type="scientific">Auritidibacter ignavus</name>
    <dbReference type="NCBI Taxonomy" id="678932"/>
    <lineage>
        <taxon>Bacteria</taxon>
        <taxon>Bacillati</taxon>
        <taxon>Actinomycetota</taxon>
        <taxon>Actinomycetes</taxon>
        <taxon>Micrococcales</taxon>
        <taxon>Micrococcaceae</taxon>
        <taxon>Auritidibacter</taxon>
    </lineage>
</organism>
<feature type="binding site" evidence="10">
    <location>
        <position position="59"/>
    </location>
    <ligand>
        <name>L-cysteinyl-5'-AMP</name>
        <dbReference type="ChEBI" id="CHEBI:144924"/>
    </ligand>
</feature>
<comment type="function">
    <text evidence="1 10">Catalyzes the ATP-dependent condensation of GlcN-Ins and L-cysteine to form L-Cys-GlcN-Ins.</text>
</comment>
<evidence type="ECO:0000256" key="5">
    <source>
        <dbReference type="ARBA" id="ARBA00022723"/>
    </source>
</evidence>
<keyword evidence="7 10" id="KW-0862">Zinc</keyword>
<dbReference type="GO" id="GO:0006423">
    <property type="term" value="P:cysteinyl-tRNA aminoacylation"/>
    <property type="evidence" value="ECO:0007669"/>
    <property type="project" value="TreeGrafter"/>
</dbReference>
<comment type="cofactor">
    <cofactor evidence="10">
        <name>Zn(2+)</name>
        <dbReference type="ChEBI" id="CHEBI:29105"/>
    </cofactor>
    <text evidence="10">Binds 1 zinc ion per subunit.</text>
</comment>
<feature type="binding site" evidence="10">
    <location>
        <position position="292"/>
    </location>
    <ligand>
        <name>L-cysteinyl-5'-AMP</name>
        <dbReference type="ChEBI" id="CHEBI:144924"/>
    </ligand>
</feature>
<dbReference type="Gene3D" id="3.40.50.620">
    <property type="entry name" value="HUPs"/>
    <property type="match status" value="1"/>
</dbReference>
<dbReference type="AlphaFoldDB" id="A0AAJ6AK67"/>
<evidence type="ECO:0000256" key="4">
    <source>
        <dbReference type="ARBA" id="ARBA00022598"/>
    </source>
</evidence>
<evidence type="ECO:0000256" key="3">
    <source>
        <dbReference type="ARBA" id="ARBA00011245"/>
    </source>
</evidence>
<dbReference type="EC" id="6.3.1.13" evidence="10"/>
<dbReference type="RefSeq" id="WP_110110148.1">
    <property type="nucleotide sequence ID" value="NZ_CP122566.1"/>
</dbReference>
<protein>
    <recommendedName>
        <fullName evidence="10">L-cysteine:1D-myo-inositol 2-amino-2-deoxy-alpha-D-glucopyranoside ligase</fullName>
        <shortName evidence="10">L-Cys:GlcN-Ins ligase</shortName>
        <ecNumber evidence="10">6.3.1.13</ecNumber>
    </recommendedName>
    <alternativeName>
        <fullName evidence="10">Mycothiol ligase</fullName>
        <shortName evidence="10">MSH ligase</shortName>
    </alternativeName>
</protein>
<comment type="similarity">
    <text evidence="2 10">Belongs to the class-I aminoacyl-tRNA synthetase family. MshC subfamily.</text>
</comment>
<keyword evidence="13" id="KW-1185">Reference proteome</keyword>
<dbReference type="InterPro" id="IPR032678">
    <property type="entry name" value="tRNA-synt_1_cat_dom"/>
</dbReference>
<name>A0AAJ6AK67_9MICC</name>
<evidence type="ECO:0000256" key="2">
    <source>
        <dbReference type="ARBA" id="ARBA00007723"/>
    </source>
</evidence>
<accession>A0AAJ6AK67</accession>
<evidence type="ECO:0000313" key="13">
    <source>
        <dbReference type="Proteomes" id="UP001224674"/>
    </source>
</evidence>
<keyword evidence="4 10" id="KW-0436">Ligase</keyword>
<keyword evidence="6 10" id="KW-0547">Nucleotide-binding</keyword>
<feature type="short sequence motif" description="'KMSKS' region" evidence="10">
    <location>
        <begin position="298"/>
        <end position="302"/>
    </location>
</feature>
<evidence type="ECO:0000256" key="1">
    <source>
        <dbReference type="ARBA" id="ARBA00003679"/>
    </source>
</evidence>
<evidence type="ECO:0000256" key="6">
    <source>
        <dbReference type="ARBA" id="ARBA00022741"/>
    </source>
</evidence>
<feature type="binding site" evidence="10">
    <location>
        <begin position="82"/>
        <end position="84"/>
    </location>
    <ligand>
        <name>L-cysteinyl-5'-AMP</name>
        <dbReference type="ChEBI" id="CHEBI:144924"/>
    </ligand>
</feature>
<feature type="binding site" evidence="10">
    <location>
        <position position="266"/>
    </location>
    <ligand>
        <name>Zn(2+)</name>
        <dbReference type="ChEBI" id="CHEBI:29105"/>
    </ligand>
</feature>
<dbReference type="GO" id="GO:0005524">
    <property type="term" value="F:ATP binding"/>
    <property type="evidence" value="ECO:0007669"/>
    <property type="project" value="UniProtKB-KW"/>
</dbReference>
<dbReference type="GO" id="GO:0004817">
    <property type="term" value="F:cysteine-tRNA ligase activity"/>
    <property type="evidence" value="ECO:0007669"/>
    <property type="project" value="TreeGrafter"/>
</dbReference>
<feature type="short sequence motif" description="'HIGH' region" evidence="10">
    <location>
        <begin position="46"/>
        <end position="56"/>
    </location>
</feature>
<dbReference type="InterPro" id="IPR014729">
    <property type="entry name" value="Rossmann-like_a/b/a_fold"/>
</dbReference>
<feature type="short sequence motif" description="'ERGGDP' region" evidence="10">
    <location>
        <begin position="196"/>
        <end position="201"/>
    </location>
</feature>
<keyword evidence="8 10" id="KW-0067">ATP-binding</keyword>
<dbReference type="EMBL" id="CP122566">
    <property type="protein sequence ID" value="WGH93709.1"/>
    <property type="molecule type" value="Genomic_DNA"/>
</dbReference>
<dbReference type="InterPro" id="IPR017812">
    <property type="entry name" value="Mycothiol_ligase_MshC"/>
</dbReference>
<dbReference type="GO" id="GO:0008270">
    <property type="term" value="F:zinc ion binding"/>
    <property type="evidence" value="ECO:0007669"/>
    <property type="project" value="UniProtKB-UniRule"/>
</dbReference>
<feature type="domain" description="tRNA synthetases class I catalytic" evidence="11">
    <location>
        <begin position="35"/>
        <end position="344"/>
    </location>
</feature>
<evidence type="ECO:0000313" key="12">
    <source>
        <dbReference type="EMBL" id="WGH93709.1"/>
    </source>
</evidence>
<sequence>MESWSATQPPSLPPQSARLELFDSATRSLQDATVTGDQASLYVCGITPYDATHLGHANTYVAFDLLNRFWRSAGKSVVYTQNVTDVDDPLFERAQSTNVDWQQLAEDQTNLFRSDMAQLNVLPPEYYLSVSETVDWVIEIVTQLYELGIAYPVPGDNGDPDGDLYFSIEAAEAACNWRLGSVSGMSLAEMQQVFPERGGDPKRPGKKNPLDPLVWKAAREGEPSWDAAVIGRGRPGWHIECSMIARKTLPAPFDVQAGGSDLRFPHHEFSAAHATAVDHTPMARLYVHAGMVGLDGEKMSKSLGNLVLVSQLTADGHEPAAIRALLLNHHYRTDWSFTTRELTDSADRIAGWRRALAGEATQDGAELLSAIHQALSHDLDAPTALQAVDVWAESAHARGPQPSAHAPTEARPGVAEVMEAVLGIQLITADHPVDAETAQIPGQ</sequence>
<evidence type="ECO:0000259" key="11">
    <source>
        <dbReference type="Pfam" id="PF01406"/>
    </source>
</evidence>
<keyword evidence="5 10" id="KW-0479">Metal-binding</keyword>
<dbReference type="PANTHER" id="PTHR10890">
    <property type="entry name" value="CYSTEINYL-TRNA SYNTHETASE"/>
    <property type="match status" value="1"/>
</dbReference>
<dbReference type="GO" id="GO:0010125">
    <property type="term" value="P:mycothiol biosynthetic process"/>
    <property type="evidence" value="ECO:0007669"/>
    <property type="project" value="UniProtKB-UniRule"/>
</dbReference>
<gene>
    <name evidence="10 12" type="primary">mshC</name>
    <name evidence="12" type="ORF">QDX21_02625</name>
</gene>
<feature type="binding site" evidence="10">
    <location>
        <position position="44"/>
    </location>
    <ligand>
        <name>Zn(2+)</name>
        <dbReference type="ChEBI" id="CHEBI:29105"/>
    </ligand>
</feature>
<dbReference type="NCBIfam" id="TIGR03447">
    <property type="entry name" value="mycothiol_MshC"/>
    <property type="match status" value="1"/>
</dbReference>
<dbReference type="Gene3D" id="1.20.120.640">
    <property type="entry name" value="Anticodon-binding domain of a subclass of class I aminoacyl-tRNA synthetases"/>
    <property type="match status" value="1"/>
</dbReference>
<dbReference type="Proteomes" id="UP001224674">
    <property type="component" value="Chromosome"/>
</dbReference>
<evidence type="ECO:0000256" key="10">
    <source>
        <dbReference type="HAMAP-Rule" id="MF_01697"/>
    </source>
</evidence>